<dbReference type="InterPro" id="IPR016181">
    <property type="entry name" value="Acyl_CoA_acyltransferase"/>
</dbReference>
<dbReference type="Pfam" id="PF00583">
    <property type="entry name" value="Acetyltransf_1"/>
    <property type="match status" value="2"/>
</dbReference>
<dbReference type="EMBL" id="DF968182">
    <property type="protein sequence ID" value="GAP43697.1"/>
    <property type="molecule type" value="Genomic_DNA"/>
</dbReference>
<sequence length="285" mass="31799">MITIQNLGNLSFDTLFEAFDAAFADYEISVNREEHIRMLQRRGFDASLSFGAFDEGRLVSFTFNGTGTFQGKPTAYDTGTGTLKEYRGRGLASQVFEASLPFLAGAGIRQYLLEVLQHNEPAVKVYRKQGFRVTREFNYFVAPSASVNPRVKNPGPEIRCKPIPLPLPEEVMPMWDFHPSWQNSFESIRRQEQDYFILGAFVGSDFAGYGILEPSTGDLTQLAVHPDFRRSGVGSMLLAELLKKNSLPSVKAVNTDVACTAITEFLISSGLPLKGKQFEMVRMID</sequence>
<dbReference type="RefSeq" id="WP_316931804.1">
    <property type="nucleotide sequence ID" value="NZ_DF968182.1"/>
</dbReference>
<keyword evidence="5" id="KW-1185">Reference proteome</keyword>
<dbReference type="CDD" id="cd04301">
    <property type="entry name" value="NAT_SF"/>
    <property type="match status" value="2"/>
</dbReference>
<evidence type="ECO:0000313" key="4">
    <source>
        <dbReference type="EMBL" id="GAP43697.1"/>
    </source>
</evidence>
<evidence type="ECO:0000256" key="1">
    <source>
        <dbReference type="ARBA" id="ARBA00022679"/>
    </source>
</evidence>
<dbReference type="STRING" id="1678841.TBC1_111854"/>
<evidence type="ECO:0000313" key="5">
    <source>
        <dbReference type="Proteomes" id="UP000053091"/>
    </source>
</evidence>
<dbReference type="InterPro" id="IPR050680">
    <property type="entry name" value="YpeA/RimI_acetyltransf"/>
</dbReference>
<feature type="domain" description="N-acetyltransferase" evidence="3">
    <location>
        <begin position="161"/>
        <end position="285"/>
    </location>
</feature>
<dbReference type="PANTHER" id="PTHR43420:SF44">
    <property type="entry name" value="ACETYLTRANSFERASE YPEA"/>
    <property type="match status" value="1"/>
</dbReference>
<keyword evidence="2" id="KW-0012">Acyltransferase</keyword>
<accession>A0A0S7C125</accession>
<evidence type="ECO:0000256" key="2">
    <source>
        <dbReference type="ARBA" id="ARBA00023315"/>
    </source>
</evidence>
<name>A0A0S7C125_9BACT</name>
<dbReference type="PATRIC" id="fig|1678841.3.peg.2063"/>
<evidence type="ECO:0000259" key="3">
    <source>
        <dbReference type="PROSITE" id="PS51186"/>
    </source>
</evidence>
<organism evidence="4">
    <name type="scientific">Lentimicrobium saccharophilum</name>
    <dbReference type="NCBI Taxonomy" id="1678841"/>
    <lineage>
        <taxon>Bacteria</taxon>
        <taxon>Pseudomonadati</taxon>
        <taxon>Bacteroidota</taxon>
        <taxon>Bacteroidia</taxon>
        <taxon>Bacteroidales</taxon>
        <taxon>Lentimicrobiaceae</taxon>
        <taxon>Lentimicrobium</taxon>
    </lineage>
</organism>
<dbReference type="AlphaFoldDB" id="A0A0S7C125"/>
<dbReference type="Proteomes" id="UP000053091">
    <property type="component" value="Unassembled WGS sequence"/>
</dbReference>
<dbReference type="SUPFAM" id="SSF55729">
    <property type="entry name" value="Acyl-CoA N-acyltransferases (Nat)"/>
    <property type="match status" value="2"/>
</dbReference>
<dbReference type="GO" id="GO:0016747">
    <property type="term" value="F:acyltransferase activity, transferring groups other than amino-acyl groups"/>
    <property type="evidence" value="ECO:0007669"/>
    <property type="project" value="InterPro"/>
</dbReference>
<dbReference type="PROSITE" id="PS51186">
    <property type="entry name" value="GNAT"/>
    <property type="match status" value="2"/>
</dbReference>
<dbReference type="PANTHER" id="PTHR43420">
    <property type="entry name" value="ACETYLTRANSFERASE"/>
    <property type="match status" value="1"/>
</dbReference>
<feature type="domain" description="N-acetyltransferase" evidence="3">
    <location>
        <begin position="2"/>
        <end position="154"/>
    </location>
</feature>
<gene>
    <name evidence="4" type="ORF">TBC1_111854</name>
</gene>
<reference evidence="4" key="1">
    <citation type="journal article" date="2015" name="Genome Announc.">
        <title>Draft Genome Sequence of Bacteroidales Strain TBC1, a Novel Isolate from a Methanogenic Wastewater Treatment System.</title>
        <authorList>
            <person name="Tourlousse D.M."/>
            <person name="Matsuura N."/>
            <person name="Sun L."/>
            <person name="Toyonaga M."/>
            <person name="Kuroda K."/>
            <person name="Ohashi A."/>
            <person name="Cruz R."/>
            <person name="Yamaguchi T."/>
            <person name="Sekiguchi Y."/>
        </authorList>
    </citation>
    <scope>NUCLEOTIDE SEQUENCE [LARGE SCALE GENOMIC DNA]</scope>
    <source>
        <strain evidence="4">TBC1</strain>
    </source>
</reference>
<dbReference type="Gene3D" id="3.40.630.30">
    <property type="match status" value="2"/>
</dbReference>
<keyword evidence="1 4" id="KW-0808">Transferase</keyword>
<proteinExistence type="predicted"/>
<protein>
    <submittedName>
        <fullName evidence="4">Acetyltransferase (GNAT) family</fullName>
    </submittedName>
</protein>
<dbReference type="InterPro" id="IPR000182">
    <property type="entry name" value="GNAT_dom"/>
</dbReference>